<reference evidence="18" key="1">
    <citation type="submission" date="2023-05" db="EMBL/GenBank/DDBJ databases">
        <authorList>
            <person name="Huff M."/>
        </authorList>
    </citation>
    <scope>NUCLEOTIDE SEQUENCE</scope>
</reference>
<feature type="domain" description="RING-type" evidence="16">
    <location>
        <begin position="635"/>
        <end position="676"/>
    </location>
</feature>
<keyword evidence="10" id="KW-0862">Zinc</keyword>
<feature type="transmembrane region" description="Helical" evidence="14">
    <location>
        <begin position="1400"/>
        <end position="1422"/>
    </location>
</feature>
<comment type="catalytic activity">
    <reaction evidence="1">
        <text>S-ubiquitinyl-[E2 ubiquitin-conjugating enzyme]-L-cysteine + [acceptor protein]-L-lysine = [E2 ubiquitin-conjugating enzyme]-L-cysteine + N(6)-ubiquitinyl-[acceptor protein]-L-lysine.</text>
        <dbReference type="EC" id="2.3.2.27"/>
    </reaction>
</comment>
<proteinExistence type="inferred from homology"/>
<evidence type="ECO:0000256" key="10">
    <source>
        <dbReference type="ARBA" id="ARBA00022833"/>
    </source>
</evidence>
<evidence type="ECO:0000256" key="11">
    <source>
        <dbReference type="ARBA" id="ARBA00022989"/>
    </source>
</evidence>
<dbReference type="InterPro" id="IPR035669">
    <property type="entry name" value="SGNH_plant_lipase-like"/>
</dbReference>
<dbReference type="CDD" id="cd08204">
    <property type="entry name" value="ArfGap"/>
    <property type="match status" value="1"/>
</dbReference>
<dbReference type="Gene3D" id="3.40.50.1110">
    <property type="entry name" value="SGNH hydrolase"/>
    <property type="match status" value="1"/>
</dbReference>
<evidence type="ECO:0000256" key="6">
    <source>
        <dbReference type="ARBA" id="ARBA00022692"/>
    </source>
</evidence>
<evidence type="ECO:0000256" key="4">
    <source>
        <dbReference type="ARBA" id="ARBA00012483"/>
    </source>
</evidence>
<evidence type="ECO:0000256" key="13">
    <source>
        <dbReference type="PROSITE-ProRule" id="PRU00175"/>
    </source>
</evidence>
<evidence type="ECO:0000256" key="7">
    <source>
        <dbReference type="ARBA" id="ARBA00022723"/>
    </source>
</evidence>
<sequence>MAPILFILQILALCHLCLAIDNYFFNLTYRAVFNFGDSNSDTGGLAAGIAFPVGPPNGQTYFLKPSGRFCDGRLIIDFLRDSMNLPLHNAYLESVGAPNFQSGCNFAAGGSTILAAKANSISPFSFGVQVDQFIRFKARVLELLAKDRRLRKFLPTKNSFTQGLYMFDIGQNDIDAAFSSKPEDVIASIPTILLEFETGLQTLYNEGARNFWIHNMWPLGCLPRIISTFGMDASKLDDIQCVTSHNQAAMLFNLQLHALCSKFQGQFPKAKVTYVDIFNIKLNLISNYSQYGFKQPLAACCGYGGLPLNFDARIACGVTKILNGTLVTAGPCNNTAEYINWDGNHYTEAANQFVSTQILSGKYLDPPLPAKNFISYQTATCHRELTSRLMMVPIGGITCCLSAAALYLLGRSSGRVFMSRDAEVLKSVTRVNQLKGIGYTNQLRDSGLRAVIVEQKAEQHFLKHNEAGSWTRDSALLLSMCKEVPWYLDDGTARVHVVGARDATGLVLTVGSEVFEESGRHLVRRSEVFEELVWYHVHGTLDHHKGLKDRLGSIYSNVCCLASAIKRAYSVVSNSFNYDCLVRCLESKESNAFCQLAVKDDIGAIQIQQPHNGPFYVSYKTIDQLIADLGKWASCAVCAEVLEWVAYGECGHKDVCSTCVARLRFICDDRRCCICKTASNIVFVTKGVGCDLFDGFWYVTDLSFGPVHDNSLSCAQNVEFSPQLFALRHLKSLSFFSCFVSPHHYPVAIPIENWQVFAGSLESLEFRTFLYLCKYLLTLITNHCTRTLGVGFAEVLKRKDQQLPERRRILEGLLKLPENRECADCKSKGPRWASVNLGIFVCMQCSGIHRSLGVHISKEHTVLLITRLLSPAVPTDFSGSESHLIGYAPLLNVLLVGISSVDCIQIFSLHGMVPQLAGSLMPICEVFGSCAPTMSWTLATGEEISSHAVFSNAFTLLLKLWRFDQPPLENVSGDVPPVGSHITPEYLLLARNSQLASYENPLKFQNKIKRLSRLSNPSSREPIFMDSFPKLKCWYRQHQECIASILSGLVPGSSVHHIVEALLSMMFRKINRGGQPLTPTTSASSSSSVSGADDSCLRLKLPAWDILEAVPFVLDASLTACAHGRLSPRELTTGLKDLADFLPASLATIISYLSAEVTRGLWKPAFMNGTDWPSPAANLSMVEQQINKILAATGVDVPCLALGVNSPVTLPLPLAALVSLTITFKLDRASDRFLNLVGPALTNLGTGCPWPCMSIIAALWVQKAKRWSDFLVFSASRTVFHHNTDAVVQLLRVCFSTALGLNSSVASNGGVGALLGHGFGSHFEGGISAVAPGILYLRVHRAVRNVMFMTEEILSLLLHTVKDIATSGLPTEKLEKLKKTKFSSKYGQVSLASAMTQVKVAASVGASLVWMTGGLGLVQSLIKETLPSRFISVHGSEPNGEDSGDVVAVLGGYALAYFAVFSGIFAWGVDLRPPASKRRPKVLGKHFEFLASALEGKISLGCNKATWKAYVTGFVSLMVACTPMWMLEVDVQILKSVSKGLKQWNEEELALALLGISGINAMGAAAEMVIETEF</sequence>
<dbReference type="InterPro" id="IPR022170">
    <property type="entry name" value="MUL1-like"/>
</dbReference>
<dbReference type="CDD" id="cd01837">
    <property type="entry name" value="SGNH_plant_lipase_like"/>
    <property type="match status" value="1"/>
</dbReference>
<keyword evidence="12 14" id="KW-0472">Membrane</keyword>
<dbReference type="PROSITE" id="PS50115">
    <property type="entry name" value="ARFGAP"/>
    <property type="match status" value="1"/>
</dbReference>
<dbReference type="GO" id="GO:0005096">
    <property type="term" value="F:GTPase activator activity"/>
    <property type="evidence" value="ECO:0007669"/>
    <property type="project" value="InterPro"/>
</dbReference>
<evidence type="ECO:0000313" key="18">
    <source>
        <dbReference type="EMBL" id="CAI9785653.1"/>
    </source>
</evidence>
<dbReference type="PANTHER" id="PTHR33739">
    <property type="entry name" value="OS07G0681500 PROTEIN"/>
    <property type="match status" value="1"/>
</dbReference>
<evidence type="ECO:0000256" key="1">
    <source>
        <dbReference type="ARBA" id="ARBA00000900"/>
    </source>
</evidence>
<evidence type="ECO:0000256" key="5">
    <source>
        <dbReference type="ARBA" id="ARBA00022679"/>
    </source>
</evidence>
<dbReference type="PRINTS" id="PR00405">
    <property type="entry name" value="REVINTRACTNG"/>
</dbReference>
<feature type="signal peptide" evidence="15">
    <location>
        <begin position="1"/>
        <end position="19"/>
    </location>
</feature>
<keyword evidence="9" id="KW-0833">Ubl conjugation pathway</keyword>
<dbReference type="GO" id="GO:0016020">
    <property type="term" value="C:membrane"/>
    <property type="evidence" value="ECO:0007669"/>
    <property type="project" value="UniProtKB-SubCell"/>
</dbReference>
<dbReference type="InterPro" id="IPR001087">
    <property type="entry name" value="GDSL"/>
</dbReference>
<dbReference type="Pfam" id="PF00657">
    <property type="entry name" value="Lipase_GDSL"/>
    <property type="match status" value="1"/>
</dbReference>
<dbReference type="InterPro" id="IPR038508">
    <property type="entry name" value="ArfGAP_dom_sf"/>
</dbReference>
<evidence type="ECO:0000256" key="2">
    <source>
        <dbReference type="ARBA" id="ARBA00004141"/>
    </source>
</evidence>
<dbReference type="SUPFAM" id="SSF57863">
    <property type="entry name" value="ArfGap/RecO-like zinc finger"/>
    <property type="match status" value="1"/>
</dbReference>
<keyword evidence="11 14" id="KW-1133">Transmembrane helix</keyword>
<dbReference type="GO" id="GO:2000762">
    <property type="term" value="P:regulation of phenylpropanoid metabolic process"/>
    <property type="evidence" value="ECO:0007669"/>
    <property type="project" value="InterPro"/>
</dbReference>
<comment type="similarity">
    <text evidence="3">Belongs to the 'GDSL' lipolytic enzyme family.</text>
</comment>
<dbReference type="EC" id="2.3.2.27" evidence="4"/>
<dbReference type="Gene3D" id="1.10.220.150">
    <property type="entry name" value="Arf GTPase activating protein"/>
    <property type="match status" value="1"/>
</dbReference>
<dbReference type="SMART" id="SM00105">
    <property type="entry name" value="ArfGap"/>
    <property type="match status" value="1"/>
</dbReference>
<dbReference type="InterPro" id="IPR039638">
    <property type="entry name" value="MED33A/B"/>
</dbReference>
<feature type="transmembrane region" description="Helical" evidence="14">
    <location>
        <begin position="1446"/>
        <end position="1469"/>
    </location>
</feature>
<evidence type="ECO:0000256" key="3">
    <source>
        <dbReference type="ARBA" id="ARBA00008668"/>
    </source>
</evidence>
<dbReference type="GO" id="GO:0016592">
    <property type="term" value="C:mediator complex"/>
    <property type="evidence" value="ECO:0007669"/>
    <property type="project" value="InterPro"/>
</dbReference>
<evidence type="ECO:0000256" key="9">
    <source>
        <dbReference type="ARBA" id="ARBA00022786"/>
    </source>
</evidence>
<evidence type="ECO:0000256" key="14">
    <source>
        <dbReference type="SAM" id="Phobius"/>
    </source>
</evidence>
<feature type="domain" description="Arf-GAP" evidence="17">
    <location>
        <begin position="807"/>
        <end position="864"/>
    </location>
</feature>
<organism evidence="18 19">
    <name type="scientific">Fraxinus pennsylvanica</name>
    <dbReference type="NCBI Taxonomy" id="56036"/>
    <lineage>
        <taxon>Eukaryota</taxon>
        <taxon>Viridiplantae</taxon>
        <taxon>Streptophyta</taxon>
        <taxon>Embryophyta</taxon>
        <taxon>Tracheophyta</taxon>
        <taxon>Spermatophyta</taxon>
        <taxon>Magnoliopsida</taxon>
        <taxon>eudicotyledons</taxon>
        <taxon>Gunneridae</taxon>
        <taxon>Pentapetalae</taxon>
        <taxon>asterids</taxon>
        <taxon>lamiids</taxon>
        <taxon>Lamiales</taxon>
        <taxon>Oleaceae</taxon>
        <taxon>Oleeae</taxon>
        <taxon>Fraxinus</taxon>
    </lineage>
</organism>
<dbReference type="PROSITE" id="PS50089">
    <property type="entry name" value="ZF_RING_2"/>
    <property type="match status" value="1"/>
</dbReference>
<evidence type="ECO:0000256" key="15">
    <source>
        <dbReference type="SAM" id="SignalP"/>
    </source>
</evidence>
<dbReference type="GO" id="GO:0008270">
    <property type="term" value="F:zinc ion binding"/>
    <property type="evidence" value="ECO:0007669"/>
    <property type="project" value="UniProtKB-KW"/>
</dbReference>
<keyword evidence="8 13" id="KW-0863">Zinc-finger</keyword>
<dbReference type="InterPro" id="IPR037278">
    <property type="entry name" value="ARFGAP/RecO"/>
</dbReference>
<dbReference type="GO" id="GO:0061630">
    <property type="term" value="F:ubiquitin protein ligase activity"/>
    <property type="evidence" value="ECO:0007669"/>
    <property type="project" value="UniProtKB-EC"/>
</dbReference>
<dbReference type="PANTHER" id="PTHR33739:SF7">
    <property type="entry name" value="MEDIATOR OF RNA POLYMERASE II TRANSCRIPTION SUBUNIT 33B"/>
    <property type="match status" value="1"/>
</dbReference>
<dbReference type="CDD" id="cd16615">
    <property type="entry name" value="RING-HC_ZNF598"/>
    <property type="match status" value="1"/>
</dbReference>
<dbReference type="InterPro" id="IPR001164">
    <property type="entry name" value="ArfGAP_dom"/>
</dbReference>
<dbReference type="Pfam" id="PF12483">
    <property type="entry name" value="GIDE"/>
    <property type="match status" value="2"/>
</dbReference>
<dbReference type="InterPro" id="IPR001841">
    <property type="entry name" value="Znf_RING"/>
</dbReference>
<protein>
    <recommendedName>
        <fullName evidence="4">RING-type E3 ubiquitin transferase</fullName>
        <ecNumber evidence="4">2.3.2.27</ecNumber>
    </recommendedName>
</protein>
<comment type="subcellular location">
    <subcellularLocation>
        <location evidence="2">Membrane</location>
        <topology evidence="2">Multi-pass membrane protein</topology>
    </subcellularLocation>
</comment>
<keyword evidence="5" id="KW-0808">Transferase</keyword>
<dbReference type="InterPro" id="IPR041888">
    <property type="entry name" value="RING-HC_ZNF598/HEL2"/>
</dbReference>
<keyword evidence="7" id="KW-0479">Metal-binding</keyword>
<dbReference type="InterPro" id="IPR036514">
    <property type="entry name" value="SGNH_hydro_sf"/>
</dbReference>
<feature type="transmembrane region" description="Helical" evidence="14">
    <location>
        <begin position="1507"/>
        <end position="1527"/>
    </location>
</feature>
<dbReference type="GO" id="GO:0016788">
    <property type="term" value="F:hydrolase activity, acting on ester bonds"/>
    <property type="evidence" value="ECO:0007669"/>
    <property type="project" value="InterPro"/>
</dbReference>
<dbReference type="EMBL" id="OU503057">
    <property type="protein sequence ID" value="CAI9785653.1"/>
    <property type="molecule type" value="Genomic_DNA"/>
</dbReference>
<dbReference type="Pfam" id="PF01412">
    <property type="entry name" value="ArfGap"/>
    <property type="match status" value="1"/>
</dbReference>
<gene>
    <name evidence="18" type="ORF">FPE_LOCUS33083</name>
</gene>
<name>A0AAD2EDU4_9LAMI</name>
<evidence type="ECO:0000259" key="17">
    <source>
        <dbReference type="PROSITE" id="PS50115"/>
    </source>
</evidence>
<dbReference type="Proteomes" id="UP000834106">
    <property type="component" value="Chromosome 22"/>
</dbReference>
<evidence type="ECO:0000259" key="16">
    <source>
        <dbReference type="PROSITE" id="PS50089"/>
    </source>
</evidence>
<evidence type="ECO:0000313" key="19">
    <source>
        <dbReference type="Proteomes" id="UP000834106"/>
    </source>
</evidence>
<keyword evidence="6 14" id="KW-0812">Transmembrane</keyword>
<dbReference type="GO" id="GO:0016567">
    <property type="term" value="P:protein ubiquitination"/>
    <property type="evidence" value="ECO:0007669"/>
    <property type="project" value="InterPro"/>
</dbReference>
<accession>A0AAD2EDU4</accession>
<evidence type="ECO:0000256" key="12">
    <source>
        <dbReference type="ARBA" id="ARBA00023136"/>
    </source>
</evidence>
<keyword evidence="15" id="KW-0732">Signal</keyword>
<feature type="transmembrane region" description="Helical" evidence="14">
    <location>
        <begin position="1549"/>
        <end position="1570"/>
    </location>
</feature>
<evidence type="ECO:0000256" key="8">
    <source>
        <dbReference type="ARBA" id="ARBA00022771"/>
    </source>
</evidence>
<keyword evidence="19" id="KW-1185">Reference proteome</keyword>
<feature type="chain" id="PRO_5042045388" description="RING-type E3 ubiquitin transferase" evidence="15">
    <location>
        <begin position="20"/>
        <end position="1574"/>
    </location>
</feature>